<evidence type="ECO:0000256" key="4">
    <source>
        <dbReference type="ARBA" id="ARBA00023315"/>
    </source>
</evidence>
<reference evidence="7" key="1">
    <citation type="submission" date="2018-06" db="EMBL/GenBank/DDBJ databases">
        <authorList>
            <person name="Zhirakovskaya E."/>
        </authorList>
    </citation>
    <scope>NUCLEOTIDE SEQUENCE</scope>
</reference>
<dbReference type="EMBL" id="UOFK01000023">
    <property type="protein sequence ID" value="VAW72924.1"/>
    <property type="molecule type" value="Genomic_DNA"/>
</dbReference>
<keyword evidence="3" id="KW-0808">Transferase</keyword>
<comment type="catalytic activity">
    <reaction evidence="5">
        <text>glycyl-tRNA(Gly) + acetyl-CoA = N-acetylglycyl-tRNA(Gly) + CoA + H(+)</text>
        <dbReference type="Rhea" id="RHEA:81867"/>
        <dbReference type="Rhea" id="RHEA-COMP:9683"/>
        <dbReference type="Rhea" id="RHEA-COMP:19766"/>
        <dbReference type="ChEBI" id="CHEBI:15378"/>
        <dbReference type="ChEBI" id="CHEBI:57287"/>
        <dbReference type="ChEBI" id="CHEBI:57288"/>
        <dbReference type="ChEBI" id="CHEBI:78522"/>
        <dbReference type="ChEBI" id="CHEBI:232036"/>
    </reaction>
</comment>
<evidence type="ECO:0000259" key="6">
    <source>
        <dbReference type="Pfam" id="PF13673"/>
    </source>
</evidence>
<sequence>MKPGEHFEELDKSLHERKTFDCGRDELNDFIRQSAARHRDAGISKTLVLPALVERDEKADICCFYTLSHTEINRETLPESLARKLPRYPIPVMLIAQLAVHSKTQNQGLGKITLIQALKHCLKINEHLPSHAIVVDALDESVQTFYEQYGFQALDHHDQGRVRLFLPMNTVAKLFS</sequence>
<name>A0A3B0YVI7_9ZZZZ</name>
<evidence type="ECO:0000256" key="1">
    <source>
        <dbReference type="ARBA" id="ARBA00022491"/>
    </source>
</evidence>
<dbReference type="GO" id="GO:0016747">
    <property type="term" value="F:acyltransferase activity, transferring groups other than amino-acyl groups"/>
    <property type="evidence" value="ECO:0007669"/>
    <property type="project" value="InterPro"/>
</dbReference>
<evidence type="ECO:0000256" key="3">
    <source>
        <dbReference type="ARBA" id="ARBA00022679"/>
    </source>
</evidence>
<evidence type="ECO:0000313" key="7">
    <source>
        <dbReference type="EMBL" id="VAW72924.1"/>
    </source>
</evidence>
<gene>
    <name evidence="7" type="ORF">MNBD_GAMMA13-210</name>
</gene>
<keyword evidence="2" id="KW-1277">Toxin-antitoxin system</keyword>
<keyword evidence="4" id="KW-0012">Acyltransferase</keyword>
<evidence type="ECO:0000256" key="5">
    <source>
        <dbReference type="ARBA" id="ARBA00049880"/>
    </source>
</evidence>
<dbReference type="SUPFAM" id="SSF55729">
    <property type="entry name" value="Acyl-CoA N-acyltransferases (Nat)"/>
    <property type="match status" value="1"/>
</dbReference>
<evidence type="ECO:0000256" key="2">
    <source>
        <dbReference type="ARBA" id="ARBA00022649"/>
    </source>
</evidence>
<dbReference type="InterPro" id="IPR016181">
    <property type="entry name" value="Acyl_CoA_acyltransferase"/>
</dbReference>
<dbReference type="AlphaFoldDB" id="A0A3B0YVI7"/>
<dbReference type="PANTHER" id="PTHR36449:SF1">
    <property type="entry name" value="ACETYLTRANSFERASE"/>
    <property type="match status" value="1"/>
</dbReference>
<feature type="domain" description="N-acetyltransferase" evidence="6">
    <location>
        <begin position="95"/>
        <end position="169"/>
    </location>
</feature>
<organism evidence="7">
    <name type="scientific">hydrothermal vent metagenome</name>
    <dbReference type="NCBI Taxonomy" id="652676"/>
    <lineage>
        <taxon>unclassified sequences</taxon>
        <taxon>metagenomes</taxon>
        <taxon>ecological metagenomes</taxon>
    </lineage>
</organism>
<dbReference type="Gene3D" id="3.40.630.30">
    <property type="match status" value="1"/>
</dbReference>
<dbReference type="InterPro" id="IPR000182">
    <property type="entry name" value="GNAT_dom"/>
</dbReference>
<keyword evidence="1" id="KW-0678">Repressor</keyword>
<proteinExistence type="predicted"/>
<dbReference type="PANTHER" id="PTHR36449">
    <property type="entry name" value="ACETYLTRANSFERASE-RELATED"/>
    <property type="match status" value="1"/>
</dbReference>
<protein>
    <recommendedName>
        <fullName evidence="6">N-acetyltransferase domain-containing protein</fullName>
    </recommendedName>
</protein>
<accession>A0A3B0YVI7</accession>
<dbReference type="Pfam" id="PF13673">
    <property type="entry name" value="Acetyltransf_10"/>
    <property type="match status" value="1"/>
</dbReference>